<evidence type="ECO:0000313" key="3">
    <source>
        <dbReference type="EMBL" id="ORY57857.1"/>
    </source>
</evidence>
<dbReference type="InParanoid" id="A0A1Y2DF89"/>
<accession>A0A1Y2DF89</accession>
<reference evidence="3 4" key="1">
    <citation type="submission" date="2016-07" db="EMBL/GenBank/DDBJ databases">
        <title>Pervasive Adenine N6-methylation of Active Genes in Fungi.</title>
        <authorList>
            <consortium name="DOE Joint Genome Institute"/>
            <person name="Mondo S.J."/>
            <person name="Dannebaum R.O."/>
            <person name="Kuo R.C."/>
            <person name="Labutti K."/>
            <person name="Haridas S."/>
            <person name="Kuo A."/>
            <person name="Salamov A."/>
            <person name="Ahrendt S.R."/>
            <person name="Lipzen A."/>
            <person name="Sullivan W."/>
            <person name="Andreopoulos W.B."/>
            <person name="Clum A."/>
            <person name="Lindquist E."/>
            <person name="Daum C."/>
            <person name="Ramamoorthy G.K."/>
            <person name="Gryganskyi A."/>
            <person name="Culley D."/>
            <person name="Magnuson J.K."/>
            <person name="James T.Y."/>
            <person name="O'Malley M.A."/>
            <person name="Stajich J.E."/>
            <person name="Spatafora J.W."/>
            <person name="Visel A."/>
            <person name="Grigoriev I.V."/>
        </authorList>
    </citation>
    <scope>NUCLEOTIDE SEQUENCE [LARGE SCALE GENOMIC DNA]</scope>
    <source>
        <strain evidence="3 4">CBS 129021</strain>
    </source>
</reference>
<keyword evidence="2" id="KW-0067">ATP-binding</keyword>
<keyword evidence="3" id="KW-0378">Hydrolase</keyword>
<dbReference type="OrthoDB" id="6500128at2759"/>
<keyword evidence="1" id="KW-0547">Nucleotide-binding</keyword>
<dbReference type="RefSeq" id="XP_040710986.1">
    <property type="nucleotide sequence ID" value="XM_040854796.1"/>
</dbReference>
<proteinExistence type="predicted"/>
<feature type="non-terminal residue" evidence="3">
    <location>
        <position position="80"/>
    </location>
</feature>
<dbReference type="GO" id="GO:0016787">
    <property type="term" value="F:hydrolase activity"/>
    <property type="evidence" value="ECO:0007669"/>
    <property type="project" value="UniProtKB-KW"/>
</dbReference>
<feature type="non-terminal residue" evidence="3">
    <location>
        <position position="1"/>
    </location>
</feature>
<dbReference type="STRING" id="1141098.A0A1Y2DF89"/>
<dbReference type="Gene3D" id="3.40.50.300">
    <property type="entry name" value="P-loop containing nucleotide triphosphate hydrolases"/>
    <property type="match status" value="1"/>
</dbReference>
<dbReference type="PANTHER" id="PTHR24223">
    <property type="entry name" value="ATP-BINDING CASSETTE SUB-FAMILY C"/>
    <property type="match status" value="1"/>
</dbReference>
<protein>
    <submittedName>
        <fullName evidence="3">p-loop containing nucleoside triphosphate hydrolase protein</fullName>
    </submittedName>
</protein>
<keyword evidence="4" id="KW-1185">Reference proteome</keyword>
<evidence type="ECO:0000256" key="1">
    <source>
        <dbReference type="ARBA" id="ARBA00022741"/>
    </source>
</evidence>
<dbReference type="GO" id="GO:0016020">
    <property type="term" value="C:membrane"/>
    <property type="evidence" value="ECO:0007669"/>
    <property type="project" value="TreeGrafter"/>
</dbReference>
<dbReference type="Proteomes" id="UP000193689">
    <property type="component" value="Unassembled WGS sequence"/>
</dbReference>
<dbReference type="GeneID" id="63771008"/>
<dbReference type="PANTHER" id="PTHR24223:SF404">
    <property type="entry name" value="ABC MULTIDRUG TRANSPORTER (EUROFUNG)-RELATED"/>
    <property type="match status" value="1"/>
</dbReference>
<sequence length="80" mass="9025">QLLCFARAMVRHNRILILDEATSSVDSDTEAIMQDMIDTGFKQCTVLAAMHRVKHIAMYEKVALLDNGVLADFDETKKLL</sequence>
<dbReference type="EMBL" id="MCFJ01000018">
    <property type="protein sequence ID" value="ORY57857.1"/>
    <property type="molecule type" value="Genomic_DNA"/>
</dbReference>
<dbReference type="InterPro" id="IPR027417">
    <property type="entry name" value="P-loop_NTPase"/>
</dbReference>
<evidence type="ECO:0000256" key="2">
    <source>
        <dbReference type="ARBA" id="ARBA00022840"/>
    </source>
</evidence>
<dbReference type="GO" id="GO:0005524">
    <property type="term" value="F:ATP binding"/>
    <property type="evidence" value="ECO:0007669"/>
    <property type="project" value="UniProtKB-KW"/>
</dbReference>
<gene>
    <name evidence="3" type="ORF">BCR38DRAFT_324129</name>
</gene>
<organism evidence="3 4">
    <name type="scientific">Pseudomassariella vexata</name>
    <dbReference type="NCBI Taxonomy" id="1141098"/>
    <lineage>
        <taxon>Eukaryota</taxon>
        <taxon>Fungi</taxon>
        <taxon>Dikarya</taxon>
        <taxon>Ascomycota</taxon>
        <taxon>Pezizomycotina</taxon>
        <taxon>Sordariomycetes</taxon>
        <taxon>Xylariomycetidae</taxon>
        <taxon>Amphisphaeriales</taxon>
        <taxon>Pseudomassariaceae</taxon>
        <taxon>Pseudomassariella</taxon>
    </lineage>
</organism>
<dbReference type="AlphaFoldDB" id="A0A1Y2DF89"/>
<dbReference type="GO" id="GO:0042626">
    <property type="term" value="F:ATPase-coupled transmembrane transporter activity"/>
    <property type="evidence" value="ECO:0007669"/>
    <property type="project" value="TreeGrafter"/>
</dbReference>
<name>A0A1Y2DF89_9PEZI</name>
<evidence type="ECO:0000313" key="4">
    <source>
        <dbReference type="Proteomes" id="UP000193689"/>
    </source>
</evidence>
<dbReference type="SUPFAM" id="SSF52540">
    <property type="entry name" value="P-loop containing nucleoside triphosphate hydrolases"/>
    <property type="match status" value="1"/>
</dbReference>
<dbReference type="InterPro" id="IPR050173">
    <property type="entry name" value="ABC_transporter_C-like"/>
</dbReference>
<comment type="caution">
    <text evidence="3">The sequence shown here is derived from an EMBL/GenBank/DDBJ whole genome shotgun (WGS) entry which is preliminary data.</text>
</comment>